<keyword evidence="7 8" id="KW-0472">Membrane</keyword>
<reference evidence="11" key="1">
    <citation type="submission" date="2015-08" db="EMBL/GenBank/DDBJ databases">
        <authorList>
            <person name="Varghese N."/>
        </authorList>
    </citation>
    <scope>NUCLEOTIDE SEQUENCE [LARGE SCALE GENOMIC DNA]</scope>
    <source>
        <strain evidence="11">JCM 18476</strain>
    </source>
</reference>
<dbReference type="Pfam" id="PF13231">
    <property type="entry name" value="PMT_2"/>
    <property type="match status" value="1"/>
</dbReference>
<evidence type="ECO:0000259" key="9">
    <source>
        <dbReference type="Pfam" id="PF13231"/>
    </source>
</evidence>
<evidence type="ECO:0000256" key="5">
    <source>
        <dbReference type="ARBA" id="ARBA00022692"/>
    </source>
</evidence>
<keyword evidence="6 8" id="KW-1133">Transmembrane helix</keyword>
<dbReference type="AlphaFoldDB" id="A0A0K6IKJ5"/>
<evidence type="ECO:0000256" key="8">
    <source>
        <dbReference type="SAM" id="Phobius"/>
    </source>
</evidence>
<keyword evidence="11" id="KW-1185">Reference proteome</keyword>
<accession>A0A0K6IKJ5</accession>
<dbReference type="GO" id="GO:0010041">
    <property type="term" value="P:response to iron(III) ion"/>
    <property type="evidence" value="ECO:0007669"/>
    <property type="project" value="TreeGrafter"/>
</dbReference>
<feature type="transmembrane region" description="Helical" evidence="8">
    <location>
        <begin position="176"/>
        <end position="199"/>
    </location>
</feature>
<dbReference type="GO" id="GO:0016763">
    <property type="term" value="F:pentosyltransferase activity"/>
    <property type="evidence" value="ECO:0007669"/>
    <property type="project" value="TreeGrafter"/>
</dbReference>
<feature type="transmembrane region" description="Helical" evidence="8">
    <location>
        <begin position="219"/>
        <end position="240"/>
    </location>
</feature>
<keyword evidence="3" id="KW-0328">Glycosyltransferase</keyword>
<evidence type="ECO:0000256" key="1">
    <source>
        <dbReference type="ARBA" id="ARBA00004651"/>
    </source>
</evidence>
<evidence type="ECO:0000313" key="10">
    <source>
        <dbReference type="EMBL" id="CUB03591.1"/>
    </source>
</evidence>
<evidence type="ECO:0000256" key="2">
    <source>
        <dbReference type="ARBA" id="ARBA00022475"/>
    </source>
</evidence>
<feature type="transmembrane region" description="Helical" evidence="8">
    <location>
        <begin position="14"/>
        <end position="35"/>
    </location>
</feature>
<evidence type="ECO:0000256" key="3">
    <source>
        <dbReference type="ARBA" id="ARBA00022676"/>
    </source>
</evidence>
<feature type="domain" description="Glycosyltransferase RgtA/B/C/D-like" evidence="9">
    <location>
        <begin position="71"/>
        <end position="232"/>
    </location>
</feature>
<feature type="transmembrane region" description="Helical" evidence="8">
    <location>
        <begin position="423"/>
        <end position="445"/>
    </location>
</feature>
<sequence length="572" mass="65321">MFSRLYERLMSDDYGKVLAVLLLIAFVIIFAGIGLRSPWPADEPRFAEVAREMVTSGNWFFPIRGGELYPDKPPVFMWAIALFYWLTGNMKVAFLLPNALASLLTLVCVYDIAAKLWNVRTARVAGLLLLLVPQFTLQAKTAQIDAMVACWITVAMYGLIRHFYVKSDLRWLCVSGFFMGVGIITKGVGFLPILFFIPVYSQQAWQNRRGSWRMLWEPLLTLGFMLLAVLCWLVPMLYLADSSGNPDFIAYRDNIMFKQTGERYANAWHHILPWWYYLVEAIPSLWFPLSFMLLSRSFWRFLVRHRIALVLFAWVALVVFFFSWSPGKRGVYILPAVPMLALLMAPWLAQQSPERWLQRVIKALLWLVPVLLFVASGMLLAGKKSLVEHLDGVVSPMTVALFFAGSGVAWLVILLWQRRAPALQVFGAVMAATWLLFSTWGYVVMEPVRAGAQKIMADSAERIGPEAELGLVKFKEQFLLFSPIPLTHFSYLAPQAEQYRNAWLWMQEQPNRYLFVPKEEPTPCFDISGGELMGIGHGGEWLLLDRADMLAECAPPKALKRYQMPFSKDRVL</sequence>
<evidence type="ECO:0000313" key="11">
    <source>
        <dbReference type="Proteomes" id="UP000182769"/>
    </source>
</evidence>
<feature type="transmembrane region" description="Helical" evidence="8">
    <location>
        <begin position="307"/>
        <end position="324"/>
    </location>
</feature>
<feature type="transmembrane region" description="Helical" evidence="8">
    <location>
        <begin position="274"/>
        <end position="295"/>
    </location>
</feature>
<dbReference type="GO" id="GO:0009103">
    <property type="term" value="P:lipopolysaccharide biosynthetic process"/>
    <property type="evidence" value="ECO:0007669"/>
    <property type="project" value="TreeGrafter"/>
</dbReference>
<dbReference type="OrthoDB" id="9775035at2"/>
<protein>
    <submittedName>
        <fullName evidence="10">4-amino-4-deoxy-L-arabinose transferase or related glycosyltransferase of PMT family</fullName>
    </submittedName>
</protein>
<dbReference type="EMBL" id="CYHG01000004">
    <property type="protein sequence ID" value="CUB03591.1"/>
    <property type="molecule type" value="Genomic_DNA"/>
</dbReference>
<feature type="transmembrane region" description="Helical" evidence="8">
    <location>
        <begin position="330"/>
        <end position="349"/>
    </location>
</feature>
<evidence type="ECO:0000256" key="6">
    <source>
        <dbReference type="ARBA" id="ARBA00022989"/>
    </source>
</evidence>
<feature type="transmembrane region" description="Helical" evidence="8">
    <location>
        <begin position="361"/>
        <end position="381"/>
    </location>
</feature>
<dbReference type="Proteomes" id="UP000182769">
    <property type="component" value="Unassembled WGS sequence"/>
</dbReference>
<comment type="subcellular location">
    <subcellularLocation>
        <location evidence="1">Cell membrane</location>
        <topology evidence="1">Multi-pass membrane protein</topology>
    </subcellularLocation>
</comment>
<dbReference type="RefSeq" id="WP_055462558.1">
    <property type="nucleotide sequence ID" value="NZ_CYHG01000004.1"/>
</dbReference>
<feature type="transmembrane region" description="Helical" evidence="8">
    <location>
        <begin position="144"/>
        <end position="164"/>
    </location>
</feature>
<dbReference type="PANTHER" id="PTHR33908">
    <property type="entry name" value="MANNOSYLTRANSFERASE YKCB-RELATED"/>
    <property type="match status" value="1"/>
</dbReference>
<evidence type="ECO:0000256" key="7">
    <source>
        <dbReference type="ARBA" id="ARBA00023136"/>
    </source>
</evidence>
<feature type="transmembrane region" description="Helical" evidence="8">
    <location>
        <begin position="393"/>
        <end position="416"/>
    </location>
</feature>
<feature type="transmembrane region" description="Helical" evidence="8">
    <location>
        <begin position="92"/>
        <end position="113"/>
    </location>
</feature>
<dbReference type="GO" id="GO:0005886">
    <property type="term" value="C:plasma membrane"/>
    <property type="evidence" value="ECO:0007669"/>
    <property type="project" value="UniProtKB-SubCell"/>
</dbReference>
<name>A0A0K6IKJ5_9GAMM</name>
<dbReference type="InterPro" id="IPR038731">
    <property type="entry name" value="RgtA/B/C-like"/>
</dbReference>
<dbReference type="InterPro" id="IPR050297">
    <property type="entry name" value="LipidA_mod_glycosyltrf_83"/>
</dbReference>
<gene>
    <name evidence="10" type="ORF">Ga0061065_10422</name>
</gene>
<dbReference type="STRING" id="1137284.GCA_001418205_01442"/>
<proteinExistence type="predicted"/>
<dbReference type="PANTHER" id="PTHR33908:SF3">
    <property type="entry name" value="UNDECAPRENYL PHOSPHATE-ALPHA-4-AMINO-4-DEOXY-L-ARABINOSE ARABINOSYL TRANSFERASE"/>
    <property type="match status" value="1"/>
</dbReference>
<evidence type="ECO:0000256" key="4">
    <source>
        <dbReference type="ARBA" id="ARBA00022679"/>
    </source>
</evidence>
<keyword evidence="5 8" id="KW-0812">Transmembrane</keyword>
<organism evidence="10 11">
    <name type="scientific">Marinomonas fungiae</name>
    <dbReference type="NCBI Taxonomy" id="1137284"/>
    <lineage>
        <taxon>Bacteria</taxon>
        <taxon>Pseudomonadati</taxon>
        <taxon>Pseudomonadota</taxon>
        <taxon>Gammaproteobacteria</taxon>
        <taxon>Oceanospirillales</taxon>
        <taxon>Oceanospirillaceae</taxon>
        <taxon>Marinomonas</taxon>
    </lineage>
</organism>
<keyword evidence="4 10" id="KW-0808">Transferase</keyword>
<keyword evidence="2" id="KW-1003">Cell membrane</keyword>